<feature type="compositionally biased region" description="Pro residues" evidence="2">
    <location>
        <begin position="134"/>
        <end position="143"/>
    </location>
</feature>
<evidence type="ECO:0000256" key="2">
    <source>
        <dbReference type="SAM" id="MobiDB-lite"/>
    </source>
</evidence>
<sequence length="143" mass="15367">MSEPDDDSGLRKLLMGPLSPQPVAPTAAGRGGRSAEYRAEEIKKVAAEMSKDLAGLRNTLNQLKGTSNAFGQWDVAQSLSTKMTTAHGNLVQVLQAYCDAYDIVIRRVERTARNYSHGDARAKAASERAGSQVPTPPSNLGPW</sequence>
<feature type="coiled-coil region" evidence="1">
    <location>
        <begin position="39"/>
        <end position="66"/>
    </location>
</feature>
<keyword evidence="4" id="KW-1185">Reference proteome</keyword>
<dbReference type="Proteomes" id="UP000669179">
    <property type="component" value="Unassembled WGS sequence"/>
</dbReference>
<evidence type="ECO:0000313" key="3">
    <source>
        <dbReference type="EMBL" id="MBO2447270.1"/>
    </source>
</evidence>
<evidence type="ECO:0000256" key="1">
    <source>
        <dbReference type="SAM" id="Coils"/>
    </source>
</evidence>
<feature type="region of interest" description="Disordered" evidence="2">
    <location>
        <begin position="119"/>
        <end position="143"/>
    </location>
</feature>
<proteinExistence type="predicted"/>
<feature type="region of interest" description="Disordered" evidence="2">
    <location>
        <begin position="1"/>
        <end position="36"/>
    </location>
</feature>
<comment type="caution">
    <text evidence="3">The sequence shown here is derived from an EMBL/GenBank/DDBJ whole genome shotgun (WGS) entry which is preliminary data.</text>
</comment>
<reference evidence="3" key="1">
    <citation type="submission" date="2021-03" db="EMBL/GenBank/DDBJ databases">
        <authorList>
            <person name="Kanchanasin P."/>
            <person name="Saeng-In P."/>
            <person name="Phongsopitanun W."/>
            <person name="Yuki M."/>
            <person name="Kudo T."/>
            <person name="Ohkuma M."/>
            <person name="Tanasupawat S."/>
        </authorList>
    </citation>
    <scope>NUCLEOTIDE SEQUENCE</scope>
    <source>
        <strain evidence="3">GKU 128</strain>
    </source>
</reference>
<dbReference type="RefSeq" id="WP_208254861.1">
    <property type="nucleotide sequence ID" value="NZ_JAGEOJ010000003.1"/>
</dbReference>
<accession>A0A939P7Y5</accession>
<protein>
    <submittedName>
        <fullName evidence="3">Uncharacterized protein</fullName>
    </submittedName>
</protein>
<dbReference type="AlphaFoldDB" id="A0A939P7Y5"/>
<name>A0A939P7Y5_9ACTN</name>
<organism evidence="3 4">
    <name type="scientific">Actinomadura barringtoniae</name>
    <dbReference type="NCBI Taxonomy" id="1427535"/>
    <lineage>
        <taxon>Bacteria</taxon>
        <taxon>Bacillati</taxon>
        <taxon>Actinomycetota</taxon>
        <taxon>Actinomycetes</taxon>
        <taxon>Streptosporangiales</taxon>
        <taxon>Thermomonosporaceae</taxon>
        <taxon>Actinomadura</taxon>
    </lineage>
</organism>
<gene>
    <name evidence="3" type="ORF">J4573_09255</name>
</gene>
<dbReference type="EMBL" id="JAGEOJ010000003">
    <property type="protein sequence ID" value="MBO2447270.1"/>
    <property type="molecule type" value="Genomic_DNA"/>
</dbReference>
<evidence type="ECO:0000313" key="4">
    <source>
        <dbReference type="Proteomes" id="UP000669179"/>
    </source>
</evidence>
<keyword evidence="1" id="KW-0175">Coiled coil</keyword>